<evidence type="ECO:0000313" key="1">
    <source>
        <dbReference type="EMBL" id="CAB4594887.1"/>
    </source>
</evidence>
<dbReference type="EMBL" id="CAEZUE010000087">
    <property type="protein sequence ID" value="CAB4594887.1"/>
    <property type="molecule type" value="Genomic_DNA"/>
</dbReference>
<organism evidence="1">
    <name type="scientific">freshwater metagenome</name>
    <dbReference type="NCBI Taxonomy" id="449393"/>
    <lineage>
        <taxon>unclassified sequences</taxon>
        <taxon>metagenomes</taxon>
        <taxon>ecological metagenomes</taxon>
    </lineage>
</organism>
<dbReference type="AlphaFoldDB" id="A0A6J6G0Z8"/>
<proteinExistence type="predicted"/>
<protein>
    <submittedName>
        <fullName evidence="1">Unannotated protein</fullName>
    </submittedName>
</protein>
<gene>
    <name evidence="1" type="ORF">UFOPK1788_00735</name>
</gene>
<reference evidence="1" key="1">
    <citation type="submission" date="2020-05" db="EMBL/GenBank/DDBJ databases">
        <authorList>
            <person name="Chiriac C."/>
            <person name="Salcher M."/>
            <person name="Ghai R."/>
            <person name="Kavagutti S V."/>
        </authorList>
    </citation>
    <scope>NUCLEOTIDE SEQUENCE</scope>
</reference>
<sequence>MRRAYESLADQNNISAGLAIGDDVGNISDSRLSHGNHSIVE</sequence>
<name>A0A6J6G0Z8_9ZZZZ</name>
<accession>A0A6J6G0Z8</accession>